<gene>
    <name evidence="1" type="ORF">IQ276_25075</name>
</gene>
<keyword evidence="2" id="KW-1185">Reference proteome</keyword>
<evidence type="ECO:0000313" key="1">
    <source>
        <dbReference type="EMBL" id="MBE9025577.1"/>
    </source>
</evidence>
<dbReference type="AlphaFoldDB" id="A0A8J7D2C3"/>
<name>A0A8J7D2C3_DESMC</name>
<reference evidence="1" key="1">
    <citation type="submission" date="2020-10" db="EMBL/GenBank/DDBJ databases">
        <authorList>
            <person name="Castelo-Branco R."/>
            <person name="Eusebio N."/>
            <person name="Adriana R."/>
            <person name="Vieira A."/>
            <person name="Brugerolle De Fraissinette N."/>
            <person name="Rezende De Castro R."/>
            <person name="Schneider M.P."/>
            <person name="Vasconcelos V."/>
            <person name="Leao P.N."/>
        </authorList>
    </citation>
    <scope>NUCLEOTIDE SEQUENCE</scope>
    <source>
        <strain evidence="1">LEGE 12446</strain>
    </source>
</reference>
<dbReference type="RefSeq" id="WP_193920676.1">
    <property type="nucleotide sequence ID" value="NZ_JADEXS020000001.1"/>
</dbReference>
<organism evidence="1 2">
    <name type="scientific">Desmonostoc muscorum LEGE 12446</name>
    <dbReference type="NCBI Taxonomy" id="1828758"/>
    <lineage>
        <taxon>Bacteria</taxon>
        <taxon>Bacillati</taxon>
        <taxon>Cyanobacteriota</taxon>
        <taxon>Cyanophyceae</taxon>
        <taxon>Nostocales</taxon>
        <taxon>Nostocaceae</taxon>
        <taxon>Desmonostoc</taxon>
    </lineage>
</organism>
<dbReference type="EMBL" id="JADEXS010000439">
    <property type="protein sequence ID" value="MBE9025577.1"/>
    <property type="molecule type" value="Genomic_DNA"/>
</dbReference>
<comment type="caution">
    <text evidence="1">The sequence shown here is derived from an EMBL/GenBank/DDBJ whole genome shotgun (WGS) entry which is preliminary data.</text>
</comment>
<proteinExistence type="predicted"/>
<accession>A0A8J7D2C3</accession>
<evidence type="ECO:0000313" key="2">
    <source>
        <dbReference type="Proteomes" id="UP000622533"/>
    </source>
</evidence>
<dbReference type="Proteomes" id="UP000622533">
    <property type="component" value="Unassembled WGS sequence"/>
</dbReference>
<sequence>MQYNKATMPAKDIYHDTVKNSLIEDGIIRLVTFDTLKQEIIRWIH</sequence>
<protein>
    <submittedName>
        <fullName evidence="1">Uncharacterized protein</fullName>
    </submittedName>
</protein>